<dbReference type="Proteomes" id="UP001341444">
    <property type="component" value="Unassembled WGS sequence"/>
</dbReference>
<protein>
    <submittedName>
        <fullName evidence="1">Uncharacterized protein</fullName>
    </submittedName>
</protein>
<reference evidence="1 2" key="1">
    <citation type="submission" date="2023-03" db="EMBL/GenBank/DDBJ databases">
        <title>Bacillus Genome Sequencing.</title>
        <authorList>
            <person name="Dunlap C."/>
        </authorList>
    </citation>
    <scope>NUCLEOTIDE SEQUENCE [LARGE SCALE GENOMIC DNA]</scope>
    <source>
        <strain evidence="1 2">B-23453</strain>
    </source>
</reference>
<comment type="caution">
    <text evidence="1">The sequence shown here is derived from an EMBL/GenBank/DDBJ whole genome shotgun (WGS) entry which is preliminary data.</text>
</comment>
<gene>
    <name evidence="1" type="ORF">P4T90_04345</name>
</gene>
<name>A0ABU6MGZ9_9BACI</name>
<dbReference type="EMBL" id="JARMAB010000005">
    <property type="protein sequence ID" value="MED1202320.1"/>
    <property type="molecule type" value="Genomic_DNA"/>
</dbReference>
<keyword evidence="2" id="KW-1185">Reference proteome</keyword>
<proteinExistence type="predicted"/>
<evidence type="ECO:0000313" key="2">
    <source>
        <dbReference type="Proteomes" id="UP001341444"/>
    </source>
</evidence>
<sequence length="100" mass="11889">MGEEHGELKSWIRRFYDLLEKYPDRSKNAAEFLSFLRDFLKISIKDPLPIVEIMTIIKEYKPTVFFTLKKMANKNMMLQILTESSMESRVANNRLKMLVQ</sequence>
<dbReference type="RefSeq" id="WP_066266929.1">
    <property type="nucleotide sequence ID" value="NZ_JARMAB010000005.1"/>
</dbReference>
<evidence type="ECO:0000313" key="1">
    <source>
        <dbReference type="EMBL" id="MED1202320.1"/>
    </source>
</evidence>
<organism evidence="1 2">
    <name type="scientific">Heyndrickxia acidicola</name>
    <dbReference type="NCBI Taxonomy" id="209389"/>
    <lineage>
        <taxon>Bacteria</taxon>
        <taxon>Bacillati</taxon>
        <taxon>Bacillota</taxon>
        <taxon>Bacilli</taxon>
        <taxon>Bacillales</taxon>
        <taxon>Bacillaceae</taxon>
        <taxon>Heyndrickxia</taxon>
    </lineage>
</organism>
<accession>A0ABU6MGZ9</accession>